<evidence type="ECO:0000256" key="2">
    <source>
        <dbReference type="ARBA" id="ARBA00009347"/>
    </source>
</evidence>
<keyword evidence="10" id="KW-1185">Reference proteome</keyword>
<dbReference type="EMBL" id="JACCEW010000001">
    <property type="protein sequence ID" value="NYT35480.1"/>
    <property type="molecule type" value="Genomic_DNA"/>
</dbReference>
<evidence type="ECO:0000256" key="3">
    <source>
        <dbReference type="ARBA" id="ARBA00022630"/>
    </source>
</evidence>
<organism evidence="9 10">
    <name type="scientific">Allopusillimonas soli</name>
    <dbReference type="NCBI Taxonomy" id="659016"/>
    <lineage>
        <taxon>Bacteria</taxon>
        <taxon>Pseudomonadati</taxon>
        <taxon>Pseudomonadota</taxon>
        <taxon>Betaproteobacteria</taxon>
        <taxon>Burkholderiales</taxon>
        <taxon>Alcaligenaceae</taxon>
        <taxon>Allopusillimonas</taxon>
    </lineage>
</organism>
<dbReference type="RefSeq" id="WP_129967355.1">
    <property type="nucleotide sequence ID" value="NZ_JACCEW010000001.1"/>
</dbReference>
<comment type="cofactor">
    <cofactor evidence="1">
        <name>FAD</name>
        <dbReference type="ChEBI" id="CHEBI:57692"/>
    </cofactor>
</comment>
<dbReference type="InterPro" id="IPR052161">
    <property type="entry name" value="Mycobact_Acyl-CoA_DH"/>
</dbReference>
<keyword evidence="5" id="KW-0560">Oxidoreductase</keyword>
<accession>A0A853F960</accession>
<dbReference type="GO" id="GO:0005886">
    <property type="term" value="C:plasma membrane"/>
    <property type="evidence" value="ECO:0007669"/>
    <property type="project" value="TreeGrafter"/>
</dbReference>
<dbReference type="InterPro" id="IPR036250">
    <property type="entry name" value="AcylCo_DH-like_C"/>
</dbReference>
<dbReference type="InterPro" id="IPR009075">
    <property type="entry name" value="AcylCo_DH/oxidase_C"/>
</dbReference>
<dbReference type="SUPFAM" id="SSF47203">
    <property type="entry name" value="Acyl-CoA dehydrogenase C-terminal domain-like"/>
    <property type="match status" value="1"/>
</dbReference>
<evidence type="ECO:0000256" key="5">
    <source>
        <dbReference type="ARBA" id="ARBA00023002"/>
    </source>
</evidence>
<keyword evidence="4" id="KW-0274">FAD</keyword>
<evidence type="ECO:0000259" key="8">
    <source>
        <dbReference type="Pfam" id="PF02771"/>
    </source>
</evidence>
<keyword evidence="3" id="KW-0285">Flavoprotein</keyword>
<dbReference type="InterPro" id="IPR006091">
    <property type="entry name" value="Acyl-CoA_Oxase/DH_mid-dom"/>
</dbReference>
<dbReference type="Gene3D" id="1.20.140.10">
    <property type="entry name" value="Butyryl-CoA Dehydrogenase, subunit A, domain 3"/>
    <property type="match status" value="1"/>
</dbReference>
<comment type="caution">
    <text evidence="9">The sequence shown here is derived from an EMBL/GenBank/DDBJ whole genome shotgun (WGS) entry which is preliminary data.</text>
</comment>
<sequence>MDLTWSDDELAFRDEVSDFVAAQLPEDIRDKVMRHQRLINTDYIRWHRILAAKGWGAPSWPVEYGGTGWGPLKRLIFEIECFKGGAPRLLPFGLGMIGPVLMKYGSESLKQRFLPRMLTVEDWWCQGYSEPGSGSDLASLKTRATRTEDGYVVNGQKTWTTLAQYADWMFCLARTDSESKPQRGISMLLIDLRQPGVTVRPIRTLDGGVDVNEVWLDDVKVPFENLVGEENNGWTYAKYLLGHERTGIAGIGLCYRELAILKDLAARTSADGRPAIANPRLKEKIARIEVDLLALEMLLLRVATSSAQGPGPQASILKIRGSEIQQDLAMLQLEVMGVDGWPYDPQWMESDADFFGPGPDFAAAASAGYFDMRKTSIYGGTTEVQKGIIAKMIIGV</sequence>
<dbReference type="InterPro" id="IPR046373">
    <property type="entry name" value="Acyl-CoA_Oxase/DH_mid-dom_sf"/>
</dbReference>
<evidence type="ECO:0000313" key="9">
    <source>
        <dbReference type="EMBL" id="NYT35480.1"/>
    </source>
</evidence>
<dbReference type="Gene3D" id="1.10.540.10">
    <property type="entry name" value="Acyl-CoA dehydrogenase/oxidase, N-terminal domain"/>
    <property type="match status" value="1"/>
</dbReference>
<dbReference type="InterPro" id="IPR037069">
    <property type="entry name" value="AcylCoA_DH/ox_N_sf"/>
</dbReference>
<dbReference type="Pfam" id="PF02771">
    <property type="entry name" value="Acyl-CoA_dh_N"/>
    <property type="match status" value="1"/>
</dbReference>
<dbReference type="Pfam" id="PF02770">
    <property type="entry name" value="Acyl-CoA_dh_M"/>
    <property type="match status" value="1"/>
</dbReference>
<dbReference type="PANTHER" id="PTHR43292:SF3">
    <property type="entry name" value="ACYL-COA DEHYDROGENASE FADE29"/>
    <property type="match status" value="1"/>
</dbReference>
<evidence type="ECO:0000259" key="6">
    <source>
        <dbReference type="Pfam" id="PF00441"/>
    </source>
</evidence>
<dbReference type="FunFam" id="2.40.110.10:FF:000011">
    <property type="entry name" value="Acyl-CoA dehydrogenase FadE34"/>
    <property type="match status" value="1"/>
</dbReference>
<dbReference type="Pfam" id="PF00441">
    <property type="entry name" value="Acyl-CoA_dh_1"/>
    <property type="match status" value="1"/>
</dbReference>
<feature type="domain" description="Acyl-CoA dehydrogenase/oxidase C-terminal" evidence="6">
    <location>
        <begin position="231"/>
        <end position="393"/>
    </location>
</feature>
<dbReference type="InterPro" id="IPR009100">
    <property type="entry name" value="AcylCoA_DH/oxidase_NM_dom_sf"/>
</dbReference>
<proteinExistence type="inferred from homology"/>
<gene>
    <name evidence="9" type="ORF">H0A68_01235</name>
</gene>
<feature type="domain" description="Acyl-CoA oxidase/dehydrogenase middle" evidence="7">
    <location>
        <begin position="125"/>
        <end position="207"/>
    </location>
</feature>
<dbReference type="InterPro" id="IPR013786">
    <property type="entry name" value="AcylCoA_DH/ox_N"/>
</dbReference>
<dbReference type="AlphaFoldDB" id="A0A853F960"/>
<dbReference type="Proteomes" id="UP000580517">
    <property type="component" value="Unassembled WGS sequence"/>
</dbReference>
<evidence type="ECO:0000313" key="10">
    <source>
        <dbReference type="Proteomes" id="UP000580517"/>
    </source>
</evidence>
<evidence type="ECO:0000256" key="1">
    <source>
        <dbReference type="ARBA" id="ARBA00001974"/>
    </source>
</evidence>
<dbReference type="OrthoDB" id="9770681at2"/>
<dbReference type="GO" id="GO:0016627">
    <property type="term" value="F:oxidoreductase activity, acting on the CH-CH group of donors"/>
    <property type="evidence" value="ECO:0007669"/>
    <property type="project" value="InterPro"/>
</dbReference>
<comment type="similarity">
    <text evidence="2">Belongs to the acyl-CoA dehydrogenase family.</text>
</comment>
<evidence type="ECO:0000256" key="4">
    <source>
        <dbReference type="ARBA" id="ARBA00022827"/>
    </source>
</evidence>
<feature type="domain" description="Acyl-CoA dehydrogenase/oxidase N-terminal" evidence="8">
    <location>
        <begin position="6"/>
        <end position="120"/>
    </location>
</feature>
<dbReference type="GO" id="GO:0050660">
    <property type="term" value="F:flavin adenine dinucleotide binding"/>
    <property type="evidence" value="ECO:0007669"/>
    <property type="project" value="InterPro"/>
</dbReference>
<dbReference type="PANTHER" id="PTHR43292">
    <property type="entry name" value="ACYL-COA DEHYDROGENASE"/>
    <property type="match status" value="1"/>
</dbReference>
<dbReference type="Gene3D" id="2.40.110.10">
    <property type="entry name" value="Butyryl-CoA Dehydrogenase, subunit A, domain 2"/>
    <property type="match status" value="1"/>
</dbReference>
<protein>
    <submittedName>
        <fullName evidence="9">Acyl-CoA dehydrogenase family protein</fullName>
    </submittedName>
</protein>
<dbReference type="SUPFAM" id="SSF56645">
    <property type="entry name" value="Acyl-CoA dehydrogenase NM domain-like"/>
    <property type="match status" value="1"/>
</dbReference>
<evidence type="ECO:0000259" key="7">
    <source>
        <dbReference type="Pfam" id="PF02770"/>
    </source>
</evidence>
<name>A0A853F960_9BURK</name>
<reference evidence="9 10" key="1">
    <citation type="submission" date="2020-07" db="EMBL/GenBank/DDBJ databases">
        <title>Taxonomic revisions and descriptions of new bacterial species based on genomic comparisons in the high-G+C-content subgroup of the family Alcaligenaceae.</title>
        <authorList>
            <person name="Szabo A."/>
            <person name="Felfoldi T."/>
        </authorList>
    </citation>
    <scope>NUCLEOTIDE SEQUENCE [LARGE SCALE GENOMIC DNA]</scope>
    <source>
        <strain evidence="9 10">DSM 25264</strain>
    </source>
</reference>